<protein>
    <submittedName>
        <fullName evidence="2">Uncharacterized protein</fullName>
    </submittedName>
</protein>
<feature type="region of interest" description="Disordered" evidence="1">
    <location>
        <begin position="1"/>
        <end position="23"/>
    </location>
</feature>
<dbReference type="Proteomes" id="UP001054252">
    <property type="component" value="Unassembled WGS sequence"/>
</dbReference>
<evidence type="ECO:0000313" key="2">
    <source>
        <dbReference type="EMBL" id="GKV32474.1"/>
    </source>
</evidence>
<comment type="caution">
    <text evidence="2">The sequence shown here is derived from an EMBL/GenBank/DDBJ whole genome shotgun (WGS) entry which is preliminary data.</text>
</comment>
<proteinExistence type="predicted"/>
<evidence type="ECO:0000313" key="3">
    <source>
        <dbReference type="Proteomes" id="UP001054252"/>
    </source>
</evidence>
<sequence>MTWPLVSPQSPAPHGSDFLRRGLTPSTEVRTSFPAPPLLFLLLPSGSVGLHNSQSYGGFSSCEWLKNSVLRIGVGYGGHSHLHHFCRRPPFPHGRSHPVDDSNFD</sequence>
<dbReference type="EMBL" id="BPVZ01000095">
    <property type="protein sequence ID" value="GKV32474.1"/>
    <property type="molecule type" value="Genomic_DNA"/>
</dbReference>
<evidence type="ECO:0000256" key="1">
    <source>
        <dbReference type="SAM" id="MobiDB-lite"/>
    </source>
</evidence>
<reference evidence="2 3" key="1">
    <citation type="journal article" date="2021" name="Commun. Biol.">
        <title>The genome of Shorea leprosula (Dipterocarpaceae) highlights the ecological relevance of drought in aseasonal tropical rainforests.</title>
        <authorList>
            <person name="Ng K.K.S."/>
            <person name="Kobayashi M.J."/>
            <person name="Fawcett J.A."/>
            <person name="Hatakeyama M."/>
            <person name="Paape T."/>
            <person name="Ng C.H."/>
            <person name="Ang C.C."/>
            <person name="Tnah L.H."/>
            <person name="Lee C.T."/>
            <person name="Nishiyama T."/>
            <person name="Sese J."/>
            <person name="O'Brien M.J."/>
            <person name="Copetti D."/>
            <person name="Mohd Noor M.I."/>
            <person name="Ong R.C."/>
            <person name="Putra M."/>
            <person name="Sireger I.Z."/>
            <person name="Indrioko S."/>
            <person name="Kosugi Y."/>
            <person name="Izuno A."/>
            <person name="Isagi Y."/>
            <person name="Lee S.L."/>
            <person name="Shimizu K.K."/>
        </authorList>
    </citation>
    <scope>NUCLEOTIDE SEQUENCE [LARGE SCALE GENOMIC DNA]</scope>
    <source>
        <strain evidence="2">214</strain>
    </source>
</reference>
<organism evidence="2 3">
    <name type="scientific">Rubroshorea leprosula</name>
    <dbReference type="NCBI Taxonomy" id="152421"/>
    <lineage>
        <taxon>Eukaryota</taxon>
        <taxon>Viridiplantae</taxon>
        <taxon>Streptophyta</taxon>
        <taxon>Embryophyta</taxon>
        <taxon>Tracheophyta</taxon>
        <taxon>Spermatophyta</taxon>
        <taxon>Magnoliopsida</taxon>
        <taxon>eudicotyledons</taxon>
        <taxon>Gunneridae</taxon>
        <taxon>Pentapetalae</taxon>
        <taxon>rosids</taxon>
        <taxon>malvids</taxon>
        <taxon>Malvales</taxon>
        <taxon>Dipterocarpaceae</taxon>
        <taxon>Rubroshorea</taxon>
    </lineage>
</organism>
<name>A0AAV5L5U0_9ROSI</name>
<keyword evidence="3" id="KW-1185">Reference proteome</keyword>
<accession>A0AAV5L5U0</accession>
<dbReference type="AlphaFoldDB" id="A0AAV5L5U0"/>
<gene>
    <name evidence="2" type="ORF">SLEP1_g41077</name>
</gene>